<sequence length="1017" mass="111793">MLFAQNVNIQGQVTDNDGGIPGASILEKDVPGNGASTGVDGRFTITMRGQSKILIVKALGFLTKEVNVGQATKITITLEADVKGLDEVVVIGYGTTKKATLTGAISSVSGADIRRNPSASLQNTLAGRLPGFSSQQTSGQPGSDGATFFIRGTGSYTGSNQPLIIVDDIEFTYAQFARLDANEIESVSILKDASTTAVYGIKGANGVVLVTTRRGVVGPPAITFRSEYAISQPTRLPKFLNSYESALLYNQALINDGASPTAPGNKFFSASDLEHYRTGDDPYGFPDVNWKKVLFRDYSYQLRTNFDISGGNDVIKYFASLGMVNQNGILNDFGKDEDINNNFYYKRYNYRSNLDIKATKTLNVKIDLFGNIGERNNPVIPNINGITNVFYFYNSYLTLSPLAYPIYNPDGSYGYSNRQPDRYSSPNLVQALSLGGYSRDFENNMNVNASATQRLDFLTKGLSIRGAIAYGSTYTYTRGLSRGTFPSFIYNSTTGTYTPRDANVFRVGPYTLNYSPGATTRTINPQASLNYDRTFGSHHFTGLALYNNRSFFGLRDPNNTNRILNFIPVPTSGFSGRIGYDYKGKYLADFNVGYNKSEVFADGKKYGFFPAGSVGYNISEEQFFKDHVKFVDRLKLRASYGLVGTDDIGNFAYAYLQTYNNSGSASFGNSHNAYTSIYEGRLANGDVTWEKVKKLNLGADISLFKGRITGSVDVFNEDRFDILTNRGTVSFVFGQSLPPVNLGKTNNKGYEVEMAYNDKVGKDFTYRVGGNVSVAKNKITFQDEALPLFPYQKYTGNAINTPKQYTFLGFYKDATDVTSSAKPLNGAKPGDIKYADLNGDGAITDADQSYFDYSNTPNTILGINLSANYKTLSLNVLFQGALNFNVAGVRESIQAFGSNLQAIHQQSWTPELGDNAKYPILSTSPNSISIPTSPSNFWNVRGDYVRLKSVELSYGIPQAWVNKVHLKGARIYVNGTNLITWTKLGSLYEYDPEISNNNSNTNYPPERLYNLGLSVTF</sequence>
<evidence type="ECO:0000259" key="3">
    <source>
        <dbReference type="Pfam" id="PF00593"/>
    </source>
</evidence>
<comment type="similarity">
    <text evidence="1 2">Belongs to the TonB-dependent receptor family.</text>
</comment>
<dbReference type="SUPFAM" id="SSF56935">
    <property type="entry name" value="Porins"/>
    <property type="match status" value="1"/>
</dbReference>
<dbReference type="InterPro" id="IPR023996">
    <property type="entry name" value="TonB-dep_OMP_SusC/RagA"/>
</dbReference>
<dbReference type="InterPro" id="IPR012910">
    <property type="entry name" value="Plug_dom"/>
</dbReference>
<dbReference type="InterPro" id="IPR000531">
    <property type="entry name" value="Beta-barrel_TonB"/>
</dbReference>
<keyword evidence="1" id="KW-0813">Transport</keyword>
<keyword evidence="6" id="KW-1185">Reference proteome</keyword>
<gene>
    <name evidence="5" type="ORF">GCM10008119_08520</name>
</gene>
<dbReference type="Gene3D" id="2.170.130.10">
    <property type="entry name" value="TonB-dependent receptor, plug domain"/>
    <property type="match status" value="1"/>
</dbReference>
<evidence type="ECO:0000256" key="1">
    <source>
        <dbReference type="PROSITE-ProRule" id="PRU01360"/>
    </source>
</evidence>
<reference evidence="6" key="1">
    <citation type="journal article" date="2019" name="Int. J. Syst. Evol. Microbiol.">
        <title>The Global Catalogue of Microorganisms (GCM) 10K type strain sequencing project: providing services to taxonomists for standard genome sequencing and annotation.</title>
        <authorList>
            <consortium name="The Broad Institute Genomics Platform"/>
            <consortium name="The Broad Institute Genome Sequencing Center for Infectious Disease"/>
            <person name="Wu L."/>
            <person name="Ma J."/>
        </authorList>
    </citation>
    <scope>NUCLEOTIDE SEQUENCE [LARGE SCALE GENOMIC DNA]</scope>
    <source>
        <strain evidence="6">CCM 8939</strain>
    </source>
</reference>
<name>A0ABQ2BGF7_9SPHI</name>
<dbReference type="Pfam" id="PF00593">
    <property type="entry name" value="TonB_dep_Rec_b-barrel"/>
    <property type="match status" value="1"/>
</dbReference>
<keyword evidence="1 2" id="KW-0472">Membrane</keyword>
<dbReference type="Proteomes" id="UP000645390">
    <property type="component" value="Unassembled WGS sequence"/>
</dbReference>
<evidence type="ECO:0000259" key="4">
    <source>
        <dbReference type="Pfam" id="PF07715"/>
    </source>
</evidence>
<dbReference type="PROSITE" id="PS52016">
    <property type="entry name" value="TONB_DEPENDENT_REC_3"/>
    <property type="match status" value="1"/>
</dbReference>
<keyword evidence="2" id="KW-0798">TonB box</keyword>
<dbReference type="InterPro" id="IPR037066">
    <property type="entry name" value="Plug_dom_sf"/>
</dbReference>
<keyword evidence="1" id="KW-0998">Cell outer membrane</keyword>
<comment type="subcellular location">
    <subcellularLocation>
        <location evidence="1">Cell outer membrane</location>
        <topology evidence="1">Multi-pass membrane protein</topology>
    </subcellularLocation>
</comment>
<dbReference type="InterPro" id="IPR023997">
    <property type="entry name" value="TonB-dep_OMP_SusC/RagA_CS"/>
</dbReference>
<keyword evidence="1" id="KW-1134">Transmembrane beta strand</keyword>
<dbReference type="NCBIfam" id="TIGR04057">
    <property type="entry name" value="SusC_RagA_signa"/>
    <property type="match status" value="1"/>
</dbReference>
<evidence type="ECO:0000256" key="2">
    <source>
        <dbReference type="RuleBase" id="RU003357"/>
    </source>
</evidence>
<accession>A0ABQ2BGF7</accession>
<feature type="domain" description="TonB-dependent receptor plug" evidence="4">
    <location>
        <begin position="98"/>
        <end position="207"/>
    </location>
</feature>
<dbReference type="InterPro" id="IPR008969">
    <property type="entry name" value="CarboxyPept-like_regulatory"/>
</dbReference>
<dbReference type="Pfam" id="PF07715">
    <property type="entry name" value="Plug"/>
    <property type="match status" value="1"/>
</dbReference>
<evidence type="ECO:0000313" key="6">
    <source>
        <dbReference type="Proteomes" id="UP000645390"/>
    </source>
</evidence>
<feature type="domain" description="TonB-dependent receptor-like beta-barrel" evidence="3">
    <location>
        <begin position="404"/>
        <end position="876"/>
    </location>
</feature>
<organism evidence="5 6">
    <name type="scientific">Pedobacter mendelii</name>
    <dbReference type="NCBI Taxonomy" id="1908240"/>
    <lineage>
        <taxon>Bacteria</taxon>
        <taxon>Pseudomonadati</taxon>
        <taxon>Bacteroidota</taxon>
        <taxon>Sphingobacteriia</taxon>
        <taxon>Sphingobacteriales</taxon>
        <taxon>Sphingobacteriaceae</taxon>
        <taxon>Pedobacter</taxon>
    </lineage>
</organism>
<comment type="caution">
    <text evidence="5">The sequence shown here is derived from an EMBL/GenBank/DDBJ whole genome shotgun (WGS) entry which is preliminary data.</text>
</comment>
<dbReference type="EMBL" id="BMDJ01000002">
    <property type="protein sequence ID" value="GGI23613.1"/>
    <property type="molecule type" value="Genomic_DNA"/>
</dbReference>
<protein>
    <submittedName>
        <fullName evidence="5">SusC/RagA family TonB-linked outer membrane protein</fullName>
    </submittedName>
</protein>
<keyword evidence="1" id="KW-0812">Transmembrane</keyword>
<dbReference type="SUPFAM" id="SSF49464">
    <property type="entry name" value="Carboxypeptidase regulatory domain-like"/>
    <property type="match status" value="1"/>
</dbReference>
<evidence type="ECO:0000313" key="5">
    <source>
        <dbReference type="EMBL" id="GGI23613.1"/>
    </source>
</evidence>
<proteinExistence type="inferred from homology"/>
<dbReference type="NCBIfam" id="TIGR04056">
    <property type="entry name" value="OMP_RagA_SusC"/>
    <property type="match status" value="1"/>
</dbReference>
<dbReference type="InterPro" id="IPR039426">
    <property type="entry name" value="TonB-dep_rcpt-like"/>
</dbReference>
<dbReference type="Pfam" id="PF13715">
    <property type="entry name" value="CarbopepD_reg_2"/>
    <property type="match status" value="1"/>
</dbReference>